<keyword evidence="2" id="KW-1185">Reference proteome</keyword>
<dbReference type="Proteomes" id="UP000824120">
    <property type="component" value="Chromosome 2"/>
</dbReference>
<reference evidence="1 2" key="1">
    <citation type="submission" date="2020-09" db="EMBL/GenBank/DDBJ databases">
        <title>De no assembly of potato wild relative species, Solanum commersonii.</title>
        <authorList>
            <person name="Cho K."/>
        </authorList>
    </citation>
    <scope>NUCLEOTIDE SEQUENCE [LARGE SCALE GENOMIC DNA]</scope>
    <source>
        <strain evidence="1">LZ3.2</strain>
        <tissue evidence="1">Leaf</tissue>
    </source>
</reference>
<evidence type="ECO:0000313" key="2">
    <source>
        <dbReference type="Proteomes" id="UP000824120"/>
    </source>
</evidence>
<dbReference type="EMBL" id="JACXVP010000002">
    <property type="protein sequence ID" value="KAG5620138.1"/>
    <property type="molecule type" value="Genomic_DNA"/>
</dbReference>
<evidence type="ECO:0000313" key="1">
    <source>
        <dbReference type="EMBL" id="KAG5620138.1"/>
    </source>
</evidence>
<proteinExistence type="predicted"/>
<dbReference type="AlphaFoldDB" id="A0A9J6A719"/>
<comment type="caution">
    <text evidence="1">The sequence shown here is derived from an EMBL/GenBank/DDBJ whole genome shotgun (WGS) entry which is preliminary data.</text>
</comment>
<protein>
    <submittedName>
        <fullName evidence="1">Uncharacterized protein</fullName>
    </submittedName>
</protein>
<accession>A0A9J6A719</accession>
<gene>
    <name evidence="1" type="ORF">H5410_005356</name>
</gene>
<organism evidence="1 2">
    <name type="scientific">Solanum commersonii</name>
    <name type="common">Commerson's wild potato</name>
    <name type="synonym">Commerson's nightshade</name>
    <dbReference type="NCBI Taxonomy" id="4109"/>
    <lineage>
        <taxon>Eukaryota</taxon>
        <taxon>Viridiplantae</taxon>
        <taxon>Streptophyta</taxon>
        <taxon>Embryophyta</taxon>
        <taxon>Tracheophyta</taxon>
        <taxon>Spermatophyta</taxon>
        <taxon>Magnoliopsida</taxon>
        <taxon>eudicotyledons</taxon>
        <taxon>Gunneridae</taxon>
        <taxon>Pentapetalae</taxon>
        <taxon>asterids</taxon>
        <taxon>lamiids</taxon>
        <taxon>Solanales</taxon>
        <taxon>Solanaceae</taxon>
        <taxon>Solanoideae</taxon>
        <taxon>Solaneae</taxon>
        <taxon>Solanum</taxon>
    </lineage>
</organism>
<sequence length="118" mass="13642">MVPLRVTLGPSMRWSLTTEMGHCAEWCLERELRRRDTWLAKYILCGWRVCVMGYFAFGHRKATLTLWPSSYGYSWGALDIDLIRDEANVATHARASWLRFLLLGTHLAEPRDDGGARR</sequence>
<name>A0A9J6A719_SOLCO</name>